<dbReference type="PANTHER" id="PTHR13174">
    <property type="entry name" value="D-GLUCURONYL C5-EPIMERASE"/>
    <property type="match status" value="1"/>
</dbReference>
<comment type="caution">
    <text evidence="2">The sequence shown here is derived from an EMBL/GenBank/DDBJ whole genome shotgun (WGS) entry which is preliminary data.</text>
</comment>
<protein>
    <recommendedName>
        <fullName evidence="1">D-glucuronyl C5-epimerase C-terminal domain-containing protein</fullName>
    </recommendedName>
</protein>
<proteinExistence type="predicted"/>
<gene>
    <name evidence="2" type="ORF">GWK09_05230</name>
</gene>
<evidence type="ECO:0000313" key="3">
    <source>
        <dbReference type="Proteomes" id="UP000468443"/>
    </source>
</evidence>
<dbReference type="AlphaFoldDB" id="A0A6P0UDV9"/>
<dbReference type="SUPFAM" id="SSF48208">
    <property type="entry name" value="Six-hairpin glycosidases"/>
    <property type="match status" value="1"/>
</dbReference>
<accession>A0A6P0UDV9</accession>
<dbReference type="Pfam" id="PF06662">
    <property type="entry name" value="C5-epim_C"/>
    <property type="match status" value="1"/>
</dbReference>
<dbReference type="InterPro" id="IPR010598">
    <property type="entry name" value="C5-epim_C"/>
</dbReference>
<dbReference type="EMBL" id="JAABOP010000001">
    <property type="protein sequence ID" value="NER09908.1"/>
    <property type="molecule type" value="Genomic_DNA"/>
</dbReference>
<keyword evidence="3" id="KW-1185">Reference proteome</keyword>
<dbReference type="GO" id="GO:0047464">
    <property type="term" value="F:heparosan-N-sulfate-glucuronate 5-epimerase activity"/>
    <property type="evidence" value="ECO:0007669"/>
    <property type="project" value="InterPro"/>
</dbReference>
<dbReference type="InterPro" id="IPR039721">
    <property type="entry name" value="C5-epimerase"/>
</dbReference>
<feature type="domain" description="D-glucuronyl C5-epimerase C-terminal" evidence="1">
    <location>
        <begin position="110"/>
        <end position="290"/>
    </location>
</feature>
<reference evidence="2 3" key="1">
    <citation type="submission" date="2020-01" db="EMBL/GenBank/DDBJ databases">
        <title>Muriicola jejuensis KCTC 22299.</title>
        <authorList>
            <person name="Wang G."/>
        </authorList>
    </citation>
    <scope>NUCLEOTIDE SEQUENCE [LARGE SCALE GENOMIC DNA]</scope>
    <source>
        <strain evidence="2 3">KCTC 22299</strain>
    </source>
</reference>
<dbReference type="InterPro" id="IPR008928">
    <property type="entry name" value="6-hairpin_glycosidase_sf"/>
</dbReference>
<dbReference type="Proteomes" id="UP000468443">
    <property type="component" value="Unassembled WGS sequence"/>
</dbReference>
<dbReference type="RefSeq" id="WP_163691936.1">
    <property type="nucleotide sequence ID" value="NZ_FXTW01000001.1"/>
</dbReference>
<evidence type="ECO:0000259" key="1">
    <source>
        <dbReference type="Pfam" id="PF06662"/>
    </source>
</evidence>
<dbReference type="GO" id="GO:0005975">
    <property type="term" value="P:carbohydrate metabolic process"/>
    <property type="evidence" value="ECO:0007669"/>
    <property type="project" value="InterPro"/>
</dbReference>
<dbReference type="GO" id="GO:0015012">
    <property type="term" value="P:heparan sulfate proteoglycan biosynthetic process"/>
    <property type="evidence" value="ECO:0007669"/>
    <property type="project" value="InterPro"/>
</dbReference>
<organism evidence="2 3">
    <name type="scientific">Muriicola jejuensis</name>
    <dbReference type="NCBI Taxonomy" id="504488"/>
    <lineage>
        <taxon>Bacteria</taxon>
        <taxon>Pseudomonadati</taxon>
        <taxon>Bacteroidota</taxon>
        <taxon>Flavobacteriia</taxon>
        <taxon>Flavobacteriales</taxon>
        <taxon>Flavobacteriaceae</taxon>
        <taxon>Muriicola</taxon>
    </lineage>
</organism>
<name>A0A6P0UDV9_9FLAO</name>
<evidence type="ECO:0000313" key="2">
    <source>
        <dbReference type="EMBL" id="NER09908.1"/>
    </source>
</evidence>
<dbReference type="PANTHER" id="PTHR13174:SF3">
    <property type="entry name" value="D-GLUCURONYL C5-EPIMERASE"/>
    <property type="match status" value="1"/>
</dbReference>
<sequence length="465" mass="54501">MNKYVCRSCNVFCLVFLPLVIFSQKSKNSLPKFPFVNSNIEQFKDVPRDSNGIPMLAYNDKTFHYPIQYTQIALHYYANYLETGNEIVKRDFLRQAKFIQDAITHYKDFSVWECSEEITGYELPIPWASAMSQGYGIGIMLEAYNLTGEEKYLETAKKAINAYNYQISEKGIKSYWDGYDFYEEYADEKSKVLNGFIYSLAGLYYFHKVLNTKESKDLFDKGIETLKIKINEYDAEFTSYYSKLQKGGYQYASAKNEDPDHYHELVIYQLLTLYVWTQEGIFMEYAHKFLKYDTGEVTDYYNEDKFSEITASYAIDPLNYGTGHLNDELWSWGKYWSTNKFPTDLRILFPKEEKNISQIVFYSTSENTLPQNFAIYTCKTNGDCELILDSEEVKNSYLKTYKTGKYETFIQGYYIEGKPKGSEVVIKFLSGNNDMVALREINVIFDRRDILMDLLKLVEIREKLN</sequence>